<dbReference type="CDD" id="cd00840">
    <property type="entry name" value="MPP_Mre11_N"/>
    <property type="match status" value="1"/>
</dbReference>
<comment type="caution">
    <text evidence="3">The sequence shown here is derived from an EMBL/GenBank/DDBJ whole genome shotgun (WGS) entry which is preliminary data.</text>
</comment>
<keyword evidence="3" id="KW-0269">Exonuclease</keyword>
<dbReference type="SUPFAM" id="SSF56300">
    <property type="entry name" value="Metallo-dependent phosphatases"/>
    <property type="match status" value="1"/>
</dbReference>
<evidence type="ECO:0000256" key="1">
    <source>
        <dbReference type="ARBA" id="ARBA00022801"/>
    </source>
</evidence>
<dbReference type="InterPro" id="IPR004843">
    <property type="entry name" value="Calcineurin-like_PHP"/>
</dbReference>
<dbReference type="PIRSF" id="PIRSF033091">
    <property type="entry name" value="Pesterase_YhaO"/>
    <property type="match status" value="1"/>
</dbReference>
<gene>
    <name evidence="3" type="ORF">AA0535_0235</name>
</gene>
<evidence type="ECO:0000313" key="4">
    <source>
        <dbReference type="Proteomes" id="UP001062776"/>
    </source>
</evidence>
<dbReference type="InterPro" id="IPR014576">
    <property type="entry name" value="Pesterase_YhaO"/>
</dbReference>
<dbReference type="InterPro" id="IPR050535">
    <property type="entry name" value="DNA_Repair-Maintenance_Comp"/>
</dbReference>
<protein>
    <submittedName>
        <fullName evidence="3">Exonuclease</fullName>
    </submittedName>
</protein>
<organism evidence="3 4">
    <name type="scientific">Asaia krungthepensis NRIC 0535</name>
    <dbReference type="NCBI Taxonomy" id="1307925"/>
    <lineage>
        <taxon>Bacteria</taxon>
        <taxon>Pseudomonadati</taxon>
        <taxon>Pseudomonadota</taxon>
        <taxon>Alphaproteobacteria</taxon>
        <taxon>Acetobacterales</taxon>
        <taxon>Acetobacteraceae</taxon>
        <taxon>Asaia</taxon>
    </lineage>
</organism>
<dbReference type="PANTHER" id="PTHR30337:SF7">
    <property type="entry name" value="PHOSPHOESTERASE"/>
    <property type="match status" value="1"/>
</dbReference>
<reference evidence="3" key="1">
    <citation type="submission" date="2013-04" db="EMBL/GenBank/DDBJ databases">
        <title>The genome sequencing project of 58 acetic acid bacteria.</title>
        <authorList>
            <person name="Okamoto-Kainuma A."/>
            <person name="Ishikawa M."/>
            <person name="Umino S."/>
            <person name="Koizumi Y."/>
            <person name="Shiwa Y."/>
            <person name="Yoshikawa H."/>
            <person name="Matsutani M."/>
            <person name="Matsushita K."/>
        </authorList>
    </citation>
    <scope>NUCLEOTIDE SEQUENCE</scope>
    <source>
        <strain evidence="3">NRIC 0535</strain>
    </source>
</reference>
<evidence type="ECO:0000259" key="2">
    <source>
        <dbReference type="Pfam" id="PF00149"/>
    </source>
</evidence>
<dbReference type="Proteomes" id="UP001062776">
    <property type="component" value="Unassembled WGS sequence"/>
</dbReference>
<keyword evidence="4" id="KW-1185">Reference proteome</keyword>
<dbReference type="PANTHER" id="PTHR30337">
    <property type="entry name" value="COMPONENT OF ATP-DEPENDENT DSDNA EXONUCLEASE"/>
    <property type="match status" value="1"/>
</dbReference>
<evidence type="ECO:0000313" key="3">
    <source>
        <dbReference type="EMBL" id="GBQ83383.1"/>
    </source>
</evidence>
<accession>A0ABQ0PWL6</accession>
<dbReference type="GO" id="GO:0004527">
    <property type="term" value="F:exonuclease activity"/>
    <property type="evidence" value="ECO:0007669"/>
    <property type="project" value="UniProtKB-KW"/>
</dbReference>
<feature type="domain" description="Calcineurin-like phosphoesterase" evidence="2">
    <location>
        <begin position="4"/>
        <end position="199"/>
    </location>
</feature>
<dbReference type="Gene3D" id="3.60.21.10">
    <property type="match status" value="1"/>
</dbReference>
<dbReference type="RefSeq" id="WP_264814054.1">
    <property type="nucleotide sequence ID" value="NZ_BAPV01000002.1"/>
</dbReference>
<dbReference type="EMBL" id="BAPV01000002">
    <property type="protein sequence ID" value="GBQ83383.1"/>
    <property type="molecule type" value="Genomic_DNA"/>
</dbReference>
<dbReference type="Pfam" id="PF00149">
    <property type="entry name" value="Metallophos"/>
    <property type="match status" value="1"/>
</dbReference>
<keyword evidence="1" id="KW-0378">Hydrolase</keyword>
<proteinExistence type="predicted"/>
<name>A0ABQ0PWL6_9PROT</name>
<dbReference type="InterPro" id="IPR029052">
    <property type="entry name" value="Metallo-depent_PP-like"/>
</dbReference>
<keyword evidence="3" id="KW-0540">Nuclease</keyword>
<sequence>MSSFRFIHAADLHLDSPLRGLERHDGLSMERIRDASRRALDRMVDAAIAHDVAFVVIAGDLYDGNWKTVSTGRYMANALGRLIRHGIGVYLLQGNHDAASILTRDLPLPQGVQRFPSRKPGSFTIEPLGVALHGQSFAERHVPDDMTPSYPKPMEGYFNIGVLHTSLSGHGQHEVYAPCSVQGLRARGYDYWALGHVHERMIDKDGTPIVYPGVLQGRHIHETGEKGVVLVTVDNRTVTSIDPLPCDVVRWRTLHFDCTGMTQEAELHQRLGAEFVRLAEAHPDHLCVTRLILEGKTTLHDLLRRQGIALRETVQHLAAMSGGEIELEKLQIQTRAQEQAGENEASPGMATDSALAGLIQEATRDPALLAEIGAELDLCLRTLNLGDVQPGSLLDRIDQRAWETILPALGESLCDRLASGGDTP</sequence>
<dbReference type="InterPro" id="IPR041796">
    <property type="entry name" value="Mre11_N"/>
</dbReference>